<protein>
    <submittedName>
        <fullName evidence="2">Uncharacterized protein</fullName>
    </submittedName>
</protein>
<feature type="compositionally biased region" description="Polar residues" evidence="1">
    <location>
        <begin position="1"/>
        <end position="17"/>
    </location>
</feature>
<feature type="region of interest" description="Disordered" evidence="1">
    <location>
        <begin position="1"/>
        <end position="37"/>
    </location>
</feature>
<comment type="caution">
    <text evidence="2">The sequence shown here is derived from an EMBL/GenBank/DDBJ whole genome shotgun (WGS) entry which is preliminary data.</text>
</comment>
<dbReference type="AlphaFoldDB" id="A0A7J6V4E9"/>
<dbReference type="Proteomes" id="UP000554482">
    <property type="component" value="Unassembled WGS sequence"/>
</dbReference>
<evidence type="ECO:0000313" key="2">
    <source>
        <dbReference type="EMBL" id="KAF5179538.1"/>
    </source>
</evidence>
<keyword evidence="3" id="KW-1185">Reference proteome</keyword>
<sequence length="192" mass="21152">MSLTLTKATSPTYQSGGPSTGEIKGKGPMLGPDPSEKLEKEIMQMWAAMGYNRPGLIQINDNPNPLQHTPSSLAATTNNYPPPPSSSFISTTINPYPKEIPFFTPSDYPITLPSSIIHDNSSQIQKTDSIHFTSNQNAQNSYNQNKKRGRPIGATKERCLARKIANQRNDLLLESPRPKKIGRRSISKINCS</sequence>
<gene>
    <name evidence="2" type="ORF">FRX31_030878</name>
</gene>
<name>A0A7J6V4E9_THATH</name>
<accession>A0A7J6V4E9</accession>
<proteinExistence type="predicted"/>
<evidence type="ECO:0000313" key="3">
    <source>
        <dbReference type="Proteomes" id="UP000554482"/>
    </source>
</evidence>
<evidence type="ECO:0000256" key="1">
    <source>
        <dbReference type="SAM" id="MobiDB-lite"/>
    </source>
</evidence>
<dbReference type="EMBL" id="JABWDY010038642">
    <property type="protein sequence ID" value="KAF5179538.1"/>
    <property type="molecule type" value="Genomic_DNA"/>
</dbReference>
<reference evidence="2 3" key="1">
    <citation type="submission" date="2020-06" db="EMBL/GenBank/DDBJ databases">
        <title>Transcriptomic and genomic resources for Thalictrum thalictroides and T. hernandezii: Facilitating candidate gene discovery in an emerging model plant lineage.</title>
        <authorList>
            <person name="Arias T."/>
            <person name="Riano-Pachon D.M."/>
            <person name="Di Stilio V.S."/>
        </authorList>
    </citation>
    <scope>NUCLEOTIDE SEQUENCE [LARGE SCALE GENOMIC DNA]</scope>
    <source>
        <strain evidence="3">cv. WT478/WT964</strain>
        <tissue evidence="2">Leaves</tissue>
    </source>
</reference>
<organism evidence="2 3">
    <name type="scientific">Thalictrum thalictroides</name>
    <name type="common">Rue-anemone</name>
    <name type="synonym">Anemone thalictroides</name>
    <dbReference type="NCBI Taxonomy" id="46969"/>
    <lineage>
        <taxon>Eukaryota</taxon>
        <taxon>Viridiplantae</taxon>
        <taxon>Streptophyta</taxon>
        <taxon>Embryophyta</taxon>
        <taxon>Tracheophyta</taxon>
        <taxon>Spermatophyta</taxon>
        <taxon>Magnoliopsida</taxon>
        <taxon>Ranunculales</taxon>
        <taxon>Ranunculaceae</taxon>
        <taxon>Thalictroideae</taxon>
        <taxon>Thalictrum</taxon>
    </lineage>
</organism>